<dbReference type="InParanoid" id="B0E1T9"/>
<accession>B0E1T9</accession>
<dbReference type="KEGG" id="lbc:LACBIDRAFT_317463"/>
<keyword evidence="2" id="KW-1185">Reference proteome</keyword>
<gene>
    <name evidence="1" type="ORF">LACBIDRAFT_317463</name>
</gene>
<dbReference type="Proteomes" id="UP000001194">
    <property type="component" value="Unassembled WGS sequence"/>
</dbReference>
<dbReference type="AlphaFoldDB" id="B0E1T9"/>
<dbReference type="GeneID" id="6085799"/>
<dbReference type="RefSeq" id="XP_001890148.1">
    <property type="nucleotide sequence ID" value="XM_001890113.1"/>
</dbReference>
<dbReference type="EMBL" id="DS547170">
    <property type="protein sequence ID" value="EDQ99181.1"/>
    <property type="molecule type" value="Genomic_DNA"/>
</dbReference>
<reference evidence="1 2" key="1">
    <citation type="journal article" date="2008" name="Nature">
        <title>The genome of Laccaria bicolor provides insights into mycorrhizal symbiosis.</title>
        <authorList>
            <person name="Martin F."/>
            <person name="Aerts A."/>
            <person name="Ahren D."/>
            <person name="Brun A."/>
            <person name="Danchin E.G.J."/>
            <person name="Duchaussoy F."/>
            <person name="Gibon J."/>
            <person name="Kohler A."/>
            <person name="Lindquist E."/>
            <person name="Pereda V."/>
            <person name="Salamov A."/>
            <person name="Shapiro H.J."/>
            <person name="Wuyts J."/>
            <person name="Blaudez D."/>
            <person name="Buee M."/>
            <person name="Brokstein P."/>
            <person name="Canbaeck B."/>
            <person name="Cohen D."/>
            <person name="Courty P.E."/>
            <person name="Coutinho P.M."/>
            <person name="Delaruelle C."/>
            <person name="Detter J.C."/>
            <person name="Deveau A."/>
            <person name="DiFazio S."/>
            <person name="Duplessis S."/>
            <person name="Fraissinet-Tachet L."/>
            <person name="Lucic E."/>
            <person name="Frey-Klett P."/>
            <person name="Fourrey C."/>
            <person name="Feussner I."/>
            <person name="Gay G."/>
            <person name="Grimwood J."/>
            <person name="Hoegger P.J."/>
            <person name="Jain P."/>
            <person name="Kilaru S."/>
            <person name="Labbe J."/>
            <person name="Lin Y.C."/>
            <person name="Legue V."/>
            <person name="Le Tacon F."/>
            <person name="Marmeisse R."/>
            <person name="Melayah D."/>
            <person name="Montanini B."/>
            <person name="Muratet M."/>
            <person name="Nehls U."/>
            <person name="Niculita-Hirzel H."/>
            <person name="Oudot-Le Secq M.P."/>
            <person name="Peter M."/>
            <person name="Quesneville H."/>
            <person name="Rajashekar B."/>
            <person name="Reich M."/>
            <person name="Rouhier N."/>
            <person name="Schmutz J."/>
            <person name="Yin T."/>
            <person name="Chalot M."/>
            <person name="Henrissat B."/>
            <person name="Kuees U."/>
            <person name="Lucas S."/>
            <person name="Van de Peer Y."/>
            <person name="Podila G.K."/>
            <person name="Polle A."/>
            <person name="Pukkila P.J."/>
            <person name="Richardson P.M."/>
            <person name="Rouze P."/>
            <person name="Sanders I.R."/>
            <person name="Stajich J.E."/>
            <person name="Tunlid A."/>
            <person name="Tuskan G."/>
            <person name="Grigoriev I.V."/>
        </authorList>
    </citation>
    <scope>NUCLEOTIDE SEQUENCE [LARGE SCALE GENOMIC DNA]</scope>
    <source>
        <strain evidence="2">S238N-H82 / ATCC MYA-4686</strain>
    </source>
</reference>
<sequence length="52" mass="5831">MICLMKTSTLLSDIKFGPVQLFVNSMPTWIKALAAAKLLPQDLKHLHPNLEL</sequence>
<name>B0E1T9_LACBS</name>
<proteinExistence type="predicted"/>
<evidence type="ECO:0000313" key="1">
    <source>
        <dbReference type="EMBL" id="EDQ99181.1"/>
    </source>
</evidence>
<protein>
    <submittedName>
        <fullName evidence="1">Predicted protein</fullName>
    </submittedName>
</protein>
<evidence type="ECO:0000313" key="2">
    <source>
        <dbReference type="Proteomes" id="UP000001194"/>
    </source>
</evidence>
<dbReference type="OrthoDB" id="3089682at2759"/>
<dbReference type="HOGENOM" id="CLU_3087647_0_0_1"/>
<organism evidence="2">
    <name type="scientific">Laccaria bicolor (strain S238N-H82 / ATCC MYA-4686)</name>
    <name type="common">Bicoloured deceiver</name>
    <name type="synonym">Laccaria laccata var. bicolor</name>
    <dbReference type="NCBI Taxonomy" id="486041"/>
    <lineage>
        <taxon>Eukaryota</taxon>
        <taxon>Fungi</taxon>
        <taxon>Dikarya</taxon>
        <taxon>Basidiomycota</taxon>
        <taxon>Agaricomycotina</taxon>
        <taxon>Agaricomycetes</taxon>
        <taxon>Agaricomycetidae</taxon>
        <taxon>Agaricales</taxon>
        <taxon>Agaricineae</taxon>
        <taxon>Hydnangiaceae</taxon>
        <taxon>Laccaria</taxon>
    </lineage>
</organism>